<gene>
    <name evidence="2" type="ORF">D7Y13_43115</name>
</gene>
<proteinExistence type="predicted"/>
<dbReference type="InterPro" id="IPR036249">
    <property type="entry name" value="Thioredoxin-like_sf"/>
</dbReference>
<evidence type="ECO:0000313" key="3">
    <source>
        <dbReference type="Proteomes" id="UP000278907"/>
    </source>
</evidence>
<feature type="transmembrane region" description="Helical" evidence="1">
    <location>
        <begin position="43"/>
        <end position="65"/>
    </location>
</feature>
<protein>
    <submittedName>
        <fullName evidence="2">Peptidase C39 bacteriocin processing</fullName>
    </submittedName>
</protein>
<dbReference type="Proteomes" id="UP000278907">
    <property type="component" value="Unassembled WGS sequence"/>
</dbReference>
<feature type="non-terminal residue" evidence="2">
    <location>
        <position position="145"/>
    </location>
</feature>
<accession>A0ABX9Q2H7</accession>
<keyword evidence="1" id="KW-1133">Transmembrane helix</keyword>
<keyword evidence="1" id="KW-0472">Membrane</keyword>
<organism evidence="2 3">
    <name type="scientific">Corallococcus praedator</name>
    <dbReference type="NCBI Taxonomy" id="2316724"/>
    <lineage>
        <taxon>Bacteria</taxon>
        <taxon>Pseudomonadati</taxon>
        <taxon>Myxococcota</taxon>
        <taxon>Myxococcia</taxon>
        <taxon>Myxococcales</taxon>
        <taxon>Cystobacterineae</taxon>
        <taxon>Myxococcaceae</taxon>
        <taxon>Corallococcus</taxon>
    </lineage>
</organism>
<keyword evidence="1" id="KW-0812">Transmembrane</keyword>
<dbReference type="SUPFAM" id="SSF52833">
    <property type="entry name" value="Thioredoxin-like"/>
    <property type="match status" value="1"/>
</dbReference>
<evidence type="ECO:0000256" key="1">
    <source>
        <dbReference type="SAM" id="Phobius"/>
    </source>
</evidence>
<reference evidence="2 3" key="1">
    <citation type="submission" date="2018-09" db="EMBL/GenBank/DDBJ databases">
        <authorList>
            <person name="Livingstone P.G."/>
            <person name="Whitworth D.E."/>
        </authorList>
    </citation>
    <scope>NUCLEOTIDE SEQUENCE [LARGE SCALE GENOMIC DNA]</scope>
    <source>
        <strain evidence="2 3">CA031B</strain>
    </source>
</reference>
<evidence type="ECO:0000313" key="2">
    <source>
        <dbReference type="EMBL" id="RKH81358.1"/>
    </source>
</evidence>
<keyword evidence="3" id="KW-1185">Reference proteome</keyword>
<name>A0ABX9Q2H7_9BACT</name>
<dbReference type="EMBL" id="RAWI01001076">
    <property type="protein sequence ID" value="RKH81358.1"/>
    <property type="molecule type" value="Genomic_DNA"/>
</dbReference>
<comment type="caution">
    <text evidence="2">The sequence shown here is derived from an EMBL/GenBank/DDBJ whole genome shotgun (WGS) entry which is preliminary data.</text>
</comment>
<sequence>IYSIYYQYTVSKSWCTLCLLVQVLLWVEFALGASHWQAVELSINLPTIALFGLAFLLPVVLWVLLKKHLQESSQIFPLRRELQKAKFNPEYVESLFARQPQIPPAFEGMRLVKIGNSQAEYTLTVVTNPLCGPCRQLHPELEALV</sequence>
<feature type="transmembrane region" description="Helical" evidence="1">
    <location>
        <begin position="12"/>
        <end position="31"/>
    </location>
</feature>
<feature type="non-terminal residue" evidence="2">
    <location>
        <position position="1"/>
    </location>
</feature>